<dbReference type="Proteomes" id="UP000664781">
    <property type="component" value="Unassembled WGS sequence"/>
</dbReference>
<proteinExistence type="predicted"/>
<reference evidence="1" key="1">
    <citation type="submission" date="2021-03" db="EMBL/GenBank/DDBJ databases">
        <title>Streptomyces strains.</title>
        <authorList>
            <person name="Lund M.B."/>
            <person name="Toerring T."/>
        </authorList>
    </citation>
    <scope>NUCLEOTIDE SEQUENCE</scope>
    <source>
        <strain evidence="1">JCM 4242</strain>
    </source>
</reference>
<evidence type="ECO:0000313" key="2">
    <source>
        <dbReference type="Proteomes" id="UP000664781"/>
    </source>
</evidence>
<keyword evidence="2" id="KW-1185">Reference proteome</keyword>
<dbReference type="EMBL" id="JAFMOF010000007">
    <property type="protein sequence ID" value="MBO0657247.1"/>
    <property type="molecule type" value="Genomic_DNA"/>
</dbReference>
<name>A0A939FWJ3_9ACTN</name>
<comment type="caution">
    <text evidence="1">The sequence shown here is derived from an EMBL/GenBank/DDBJ whole genome shotgun (WGS) entry which is preliminary data.</text>
</comment>
<dbReference type="AlphaFoldDB" id="A0A939FWJ3"/>
<protein>
    <submittedName>
        <fullName evidence="1">Uncharacterized protein</fullName>
    </submittedName>
</protein>
<gene>
    <name evidence="1" type="ORF">J1792_32405</name>
</gene>
<dbReference type="RefSeq" id="WP_207248828.1">
    <property type="nucleotide sequence ID" value="NZ_JAFMOF010000007.1"/>
</dbReference>
<evidence type="ECO:0000313" key="1">
    <source>
        <dbReference type="EMBL" id="MBO0657247.1"/>
    </source>
</evidence>
<organism evidence="1 2">
    <name type="scientific">Streptomyces triculaminicus</name>
    <dbReference type="NCBI Taxonomy" id="2816232"/>
    <lineage>
        <taxon>Bacteria</taxon>
        <taxon>Bacillati</taxon>
        <taxon>Actinomycetota</taxon>
        <taxon>Actinomycetes</taxon>
        <taxon>Kitasatosporales</taxon>
        <taxon>Streptomycetaceae</taxon>
        <taxon>Streptomyces</taxon>
    </lineage>
</organism>
<accession>A0A939FWJ3</accession>
<sequence length="136" mass="14553">MPRNPKKPRRLVADGRVYLWTLRHSHRVLEGGRSTDCRETLTLYPQPTSTGGPLRIVFAEGPGWYVPGGFPLGSGDVGYVRGGSLNLHEPGAVRALLDAASARGWQPGERRAVEVDGWPLLEAAAARAGDASPADS</sequence>